<accession>A0A1I9G2X4</accession>
<name>A0A1I9G2X4_BRUMA</name>
<reference evidence="1" key="1">
    <citation type="journal article" date="2007" name="Science">
        <title>Draft genome of the filarial nematode parasite Brugia malayi.</title>
        <authorList>
            <person name="Ghedin E."/>
            <person name="Wang S."/>
            <person name="Spiro D."/>
            <person name="Caler E."/>
            <person name="Zhao Q."/>
            <person name="Crabtree J."/>
            <person name="Allen J.E."/>
            <person name="Delcher A.L."/>
            <person name="Guiliano D.B."/>
            <person name="Miranda-Saavedra D."/>
            <person name="Angiuoli S.V."/>
            <person name="Creasy T."/>
            <person name="Amedeo P."/>
            <person name="Haas B."/>
            <person name="El-Sayed N.M."/>
            <person name="Wortman J.R."/>
            <person name="Feldblyum T."/>
            <person name="Tallon L."/>
            <person name="Schatz M."/>
            <person name="Shumway M."/>
            <person name="Koo H."/>
            <person name="Salzberg S.L."/>
            <person name="Schobel S."/>
            <person name="Pertea M."/>
            <person name="Pop M."/>
            <person name="White O."/>
            <person name="Barton G.J."/>
            <person name="Carlow C.K."/>
            <person name="Crawford M.J."/>
            <person name="Daub J."/>
            <person name="Dimmic M.W."/>
            <person name="Estes C.F."/>
            <person name="Foster J.M."/>
            <person name="Ganatra M."/>
            <person name="Gregory W.F."/>
            <person name="Johnson N.M."/>
            <person name="Jin J."/>
            <person name="Komuniecki R."/>
            <person name="Korf I."/>
            <person name="Kumar S."/>
            <person name="Laney S."/>
            <person name="Li B.W."/>
            <person name="Li W."/>
            <person name="Lindblom T.H."/>
            <person name="Lustigman S."/>
            <person name="Ma D."/>
            <person name="Maina C.V."/>
            <person name="Martin D.M."/>
            <person name="McCarter J.P."/>
            <person name="McReynolds L."/>
            <person name="Mitreva M."/>
            <person name="Nutman T.B."/>
            <person name="Parkinson J."/>
            <person name="Peregrin-Alvarez J.M."/>
            <person name="Poole C."/>
            <person name="Ren Q."/>
            <person name="Saunders L."/>
            <person name="Sluder A.E."/>
            <person name="Smith K."/>
            <person name="Stanke M."/>
            <person name="Unnasch T.R."/>
            <person name="Ware J."/>
            <person name="Wei A.D."/>
            <person name="Weil G."/>
            <person name="Williams D.J."/>
            <person name="Zhang Y."/>
            <person name="Williams S.A."/>
            <person name="Fraser-Liggett C."/>
            <person name="Slatko B."/>
            <person name="Blaxter M.L."/>
            <person name="Scott A.L."/>
        </authorList>
    </citation>
    <scope>NUCLEOTIDE SEQUENCE</scope>
    <source>
        <strain evidence="1">FR3</strain>
    </source>
</reference>
<organism evidence="1">
    <name type="scientific">Brugia malayi</name>
    <name type="common">Filarial nematode worm</name>
    <dbReference type="NCBI Taxonomy" id="6279"/>
    <lineage>
        <taxon>Eukaryota</taxon>
        <taxon>Metazoa</taxon>
        <taxon>Ecdysozoa</taxon>
        <taxon>Nematoda</taxon>
        <taxon>Chromadorea</taxon>
        <taxon>Rhabditida</taxon>
        <taxon>Spirurina</taxon>
        <taxon>Spiruromorpha</taxon>
        <taxon>Filarioidea</taxon>
        <taxon>Onchocercidae</taxon>
        <taxon>Brugia</taxon>
    </lineage>
</organism>
<sequence length="137" mass="15888">MPRPEQKPVPPSIRQTYSCSHLIEFQHDTPKQMHTVTNEFPKSIEDGWLIDWRVVADEKNAINLGGNFEKSETRFRLRVEDGWKKEVAKSSINDRNDDDSIDGEFKHAIRALRLSGRTDRIVNNELIWQTGNNRGTN</sequence>
<evidence type="ECO:0000313" key="1">
    <source>
        <dbReference type="EMBL" id="CDP96867.1"/>
    </source>
</evidence>
<gene>
    <name evidence="1" type="primary">Bm10085</name>
    <name evidence="1" type="ORF">BM_Bm10085</name>
</gene>
<dbReference type="AlphaFoldDB" id="A0A1I9G2X4"/>
<protein>
    <submittedName>
        <fullName evidence="1">Bm10085, isoform b</fullName>
    </submittedName>
</protein>
<reference evidence="1" key="2">
    <citation type="submission" date="2012-12" db="EMBL/GenBank/DDBJ databases">
        <authorList>
            <consortium name="WormBase Consortium"/>
            <person name="Ghedin E."/>
            <person name="Paulini M."/>
        </authorList>
    </citation>
    <scope>NUCLEOTIDE SEQUENCE</scope>
    <source>
        <strain evidence="1">FR3</strain>
    </source>
</reference>
<proteinExistence type="predicted"/>
<dbReference type="EMBL" id="LN856962">
    <property type="protein sequence ID" value="CDP96867.1"/>
    <property type="molecule type" value="Genomic_DNA"/>
</dbReference>